<evidence type="ECO:0000256" key="1">
    <source>
        <dbReference type="SAM" id="MobiDB-lite"/>
    </source>
</evidence>
<dbReference type="KEGG" id="cvr:CHLNCDRAFT_53987"/>
<feature type="region of interest" description="Disordered" evidence="1">
    <location>
        <begin position="79"/>
        <end position="100"/>
    </location>
</feature>
<evidence type="ECO:0000313" key="3">
    <source>
        <dbReference type="EMBL" id="EFN53034.1"/>
    </source>
</evidence>
<dbReference type="GeneID" id="17352415"/>
<protein>
    <recommendedName>
        <fullName evidence="5">Tyrosine-protein kinase ephrin type A/B receptor-like domain-containing protein</fullName>
    </recommendedName>
</protein>
<dbReference type="EMBL" id="GL433853">
    <property type="protein sequence ID" value="EFN53034.1"/>
    <property type="molecule type" value="Genomic_DNA"/>
</dbReference>
<feature type="chain" id="PRO_5003156349" description="Tyrosine-protein kinase ephrin type A/B receptor-like domain-containing protein" evidence="2">
    <location>
        <begin position="29"/>
        <end position="822"/>
    </location>
</feature>
<dbReference type="AlphaFoldDB" id="E1ZM21"/>
<evidence type="ECO:0000313" key="4">
    <source>
        <dbReference type="Proteomes" id="UP000008141"/>
    </source>
</evidence>
<dbReference type="Proteomes" id="UP000008141">
    <property type="component" value="Unassembled WGS sequence"/>
</dbReference>
<feature type="region of interest" description="Disordered" evidence="1">
    <location>
        <begin position="122"/>
        <end position="166"/>
    </location>
</feature>
<sequence>MAPTKPSRLPQVLLLAAVGLALMAAAAAADDAVAASAAGQDPWRKGETWPTFKGPRGKDKRPIFSSFKEYSAFCDKTWPDPNTPVGCKPPKGSGLKFNPKRMPKGVLPYGACTGRPLDHKEHTINKDANATRPAKPVPPPKKYQPAKSSGNQGKPWGNGKPAGRRLLGGEEGATVMRAAHVRATRTHRRLHQAGGGADQCPGLQCVTNIPSLALDFSLPLDLPDGSTLDLGEVIDPSTIVNDFLALTGGALCDLSFSGADIASGAWLAQLIGRSNSSLAQKAGSLVPLFNKMPLRQDVNYLIMGFPAGIPPSTGKDGAPASKLDKVKGVLGLGVGVALNPCTLDLHLQFFGLSAGPIPLGSSGLELTLSADSVGFSRDGLIPSNLDKIGLNRRFFTPTGFRDVPAAAPTGHLYFQGSGAVSPAALGALQKFVTVSFKATLKALINTDPLNDNQVGVPASFDDFRVLANLDAAPVINLGGKIPLELGDIFQARTNLYLANDNDGFTLAAGLNITQGGLGGLVSARAGQAGDDACGGAGRHLSHLQRRPDRQPVLLKGLNVFAGAEGWALRVELAAGNTGVMAGIGPMLDLIRLAFPQVPRTVGGTFGISGRTQGNGLPIGVTLGLNGVGDKTLYFCSTTADCPSGSSCQLGLCSTTTCGSGTFPTSAISCSLAACPPGFVNTGLTCVEQCKAGEVDQGATCAACPAGKEYDAGLCYTPCDRARNYYPVGPVCWQRCGAGFTDIGALCRFNGRSSFGKGCCCIKAFGRDNGCCGCPANMNDAGCFCYPTTIWKSSYGRGVGTVPGIRNKQSRSRIVIPTVTLPN</sequence>
<keyword evidence="2" id="KW-0732">Signal</keyword>
<dbReference type="InParanoid" id="E1ZM21"/>
<dbReference type="RefSeq" id="XP_005845136.1">
    <property type="nucleotide sequence ID" value="XM_005845074.1"/>
</dbReference>
<evidence type="ECO:0008006" key="5">
    <source>
        <dbReference type="Google" id="ProtNLM"/>
    </source>
</evidence>
<keyword evidence="4" id="KW-1185">Reference proteome</keyword>
<dbReference type="STRING" id="554065.E1ZM21"/>
<organism evidence="4">
    <name type="scientific">Chlorella variabilis</name>
    <name type="common">Green alga</name>
    <dbReference type="NCBI Taxonomy" id="554065"/>
    <lineage>
        <taxon>Eukaryota</taxon>
        <taxon>Viridiplantae</taxon>
        <taxon>Chlorophyta</taxon>
        <taxon>core chlorophytes</taxon>
        <taxon>Trebouxiophyceae</taxon>
        <taxon>Chlorellales</taxon>
        <taxon>Chlorellaceae</taxon>
        <taxon>Chlorella clade</taxon>
        <taxon>Chlorella</taxon>
    </lineage>
</organism>
<accession>E1ZM21</accession>
<gene>
    <name evidence="3" type="ORF">CHLNCDRAFT_53987</name>
</gene>
<feature type="region of interest" description="Disordered" evidence="1">
    <location>
        <begin position="37"/>
        <end position="60"/>
    </location>
</feature>
<reference evidence="3 4" key="1">
    <citation type="journal article" date="2010" name="Plant Cell">
        <title>The Chlorella variabilis NC64A genome reveals adaptation to photosymbiosis, coevolution with viruses, and cryptic sex.</title>
        <authorList>
            <person name="Blanc G."/>
            <person name="Duncan G."/>
            <person name="Agarkova I."/>
            <person name="Borodovsky M."/>
            <person name="Gurnon J."/>
            <person name="Kuo A."/>
            <person name="Lindquist E."/>
            <person name="Lucas S."/>
            <person name="Pangilinan J."/>
            <person name="Polle J."/>
            <person name="Salamov A."/>
            <person name="Terry A."/>
            <person name="Yamada T."/>
            <person name="Dunigan D.D."/>
            <person name="Grigoriev I.V."/>
            <person name="Claverie J.M."/>
            <person name="Van Etten J.L."/>
        </authorList>
    </citation>
    <scope>NUCLEOTIDE SEQUENCE [LARGE SCALE GENOMIC DNA]</scope>
    <source>
        <strain evidence="3 4">NC64A</strain>
    </source>
</reference>
<evidence type="ECO:0000256" key="2">
    <source>
        <dbReference type="SAM" id="SignalP"/>
    </source>
</evidence>
<name>E1ZM21_CHLVA</name>
<proteinExistence type="predicted"/>
<feature type="signal peptide" evidence="2">
    <location>
        <begin position="1"/>
        <end position="28"/>
    </location>
</feature>